<sequence length="168" mass="18085">MFPDASRLTFTSTLGSHASSTSPSDNGAAHSHRCQVASCRVHQSCPGRRCRAPQILRGRHALLSERLVVEFQIPALIGERCGENSLSCCEGCGRMPLADSMPNDLGPTRRIRPPTSMHRRGEACSPLYLTKIPGLTSEASNWSQAGQLREAGITLENAVDLQTPSAFG</sequence>
<accession>A0A8H6NHZ6</accession>
<evidence type="ECO:0000313" key="3">
    <source>
        <dbReference type="Proteomes" id="UP000639643"/>
    </source>
</evidence>
<feature type="region of interest" description="Disordered" evidence="1">
    <location>
        <begin position="100"/>
        <end position="120"/>
    </location>
</feature>
<dbReference type="Proteomes" id="UP000639643">
    <property type="component" value="Unassembled WGS sequence"/>
</dbReference>
<name>A0A8H6NHZ6_9PEZI</name>
<protein>
    <submittedName>
        <fullName evidence="2">Uncharacterized protein</fullName>
    </submittedName>
</protein>
<organism evidence="2 3">
    <name type="scientific">Colletotrichum musicola</name>
    <dbReference type="NCBI Taxonomy" id="2175873"/>
    <lineage>
        <taxon>Eukaryota</taxon>
        <taxon>Fungi</taxon>
        <taxon>Dikarya</taxon>
        <taxon>Ascomycota</taxon>
        <taxon>Pezizomycotina</taxon>
        <taxon>Sordariomycetes</taxon>
        <taxon>Hypocreomycetidae</taxon>
        <taxon>Glomerellales</taxon>
        <taxon>Glomerellaceae</taxon>
        <taxon>Colletotrichum</taxon>
        <taxon>Colletotrichum orchidearum species complex</taxon>
    </lineage>
</organism>
<proteinExistence type="predicted"/>
<gene>
    <name evidence="2" type="ORF">CMUS01_06191</name>
</gene>
<evidence type="ECO:0000313" key="2">
    <source>
        <dbReference type="EMBL" id="KAF6834302.1"/>
    </source>
</evidence>
<evidence type="ECO:0000256" key="1">
    <source>
        <dbReference type="SAM" id="MobiDB-lite"/>
    </source>
</evidence>
<dbReference type="EMBL" id="WIGM01000198">
    <property type="protein sequence ID" value="KAF6834302.1"/>
    <property type="molecule type" value="Genomic_DNA"/>
</dbReference>
<keyword evidence="3" id="KW-1185">Reference proteome</keyword>
<reference evidence="2" key="1">
    <citation type="journal article" date="2020" name="Phytopathology">
        <title>Genome Sequence Resources of Colletotrichum truncatum, C. plurivorum, C. musicola, and C. sojae: Four Species Pathogenic to Soybean (Glycine max).</title>
        <authorList>
            <person name="Rogerio F."/>
            <person name="Boufleur T.R."/>
            <person name="Ciampi-Guillardi M."/>
            <person name="Sukno S.A."/>
            <person name="Thon M.R."/>
            <person name="Massola Junior N.S."/>
            <person name="Baroncelli R."/>
        </authorList>
    </citation>
    <scope>NUCLEOTIDE SEQUENCE</scope>
    <source>
        <strain evidence="2">LFN0074</strain>
    </source>
</reference>
<comment type="caution">
    <text evidence="2">The sequence shown here is derived from an EMBL/GenBank/DDBJ whole genome shotgun (WGS) entry which is preliminary data.</text>
</comment>
<dbReference type="AlphaFoldDB" id="A0A8H6NHZ6"/>